<evidence type="ECO:0000256" key="9">
    <source>
        <dbReference type="SAM" id="SignalP"/>
    </source>
</evidence>
<evidence type="ECO:0000256" key="2">
    <source>
        <dbReference type="ARBA" id="ARBA00007261"/>
    </source>
</evidence>
<comment type="similarity">
    <text evidence="2 8">Belongs to the peptidase M16 family.</text>
</comment>
<dbReference type="Gene3D" id="3.30.830.10">
    <property type="entry name" value="Metalloenzyme, LuxS/M16 peptidase-like"/>
    <property type="match status" value="4"/>
</dbReference>
<comment type="caution">
    <text evidence="12">The sequence shown here is derived from an EMBL/GenBank/DDBJ whole genome shotgun (WGS) entry which is preliminary data.</text>
</comment>
<keyword evidence="9" id="KW-0732">Signal</keyword>
<protein>
    <submittedName>
        <fullName evidence="12">Insulinase family protein</fullName>
    </submittedName>
</protein>
<reference evidence="13" key="1">
    <citation type="journal article" date="2019" name="Int. J. Syst. Evol. Microbiol.">
        <title>The Global Catalogue of Microorganisms (GCM) 10K type strain sequencing project: providing services to taxonomists for standard genome sequencing and annotation.</title>
        <authorList>
            <consortium name="The Broad Institute Genomics Platform"/>
            <consortium name="The Broad Institute Genome Sequencing Center for Infectious Disease"/>
            <person name="Wu L."/>
            <person name="Ma J."/>
        </authorList>
    </citation>
    <scope>NUCLEOTIDE SEQUENCE [LARGE SCALE GENOMIC DNA]</scope>
    <source>
        <strain evidence="13">KCTC 52232</strain>
    </source>
</reference>
<gene>
    <name evidence="12" type="ORF">ACFSYC_05950</name>
</gene>
<dbReference type="Proteomes" id="UP001597601">
    <property type="component" value="Unassembled WGS sequence"/>
</dbReference>
<dbReference type="InterPro" id="IPR011249">
    <property type="entry name" value="Metalloenz_LuxS/M16"/>
</dbReference>
<sequence>MKHKLFFIGLALSLMVTDTYAQTAITWKQATAAGYTYKYVTGDPTHSRFYTLKNGLTVILSPTNKQPRIQAYIAVKAGSKTDPATHTGLAHYLEHMMFKGTDKYGTQDWTKEKPLLDKIDALYEQYNSTTDEAKRKQIYKEIDKTSGEAAKFSIANEYDKMMAAMGGQGTNAFTSFEQTVYTDDIPSASLDKFLALQGERFRSPVLRIFHTELEAVYEEKNRTLDDDGRKVIETTFEKLFPNNNYGKQTTIGTVEHLKNPSLNAIRNYYYTYYVPNNMGVIFSGDFNPDVVIKKIDQTFSFMKAKPVPAYTFKPEVPITSPIKADVYGPNPENLTITFRFPGASTRDARLLNLMGSMLTNGKAGLFDLDLVKKQKLLSASAGSYNLKDYSVLLMRGNPVKGQSLDDVRTLMLSELAKLRRGEFSDDLIKSIVNNTKKEIIEGNESYSNRANNLQNDFTTGIDWRTEIATVNELSTITKAQIVEFANKYLNENNYVIVYKHQGEDKNIQKIDKPAITPVDVNNTAQSTFLQHIGSIPANTVKPVWLDFQKDIQRAKAGSAQLLAVQNKDNSIFRLYFRYEMGSWNNKLLPIAAQYIQYLGTKTKTAEDFSKGFYKIASSFNIGTASESTTVSFTGLQENFAATVKLYEDLLANCQPDEEALTALKGRLKKSRENAKLNKGAIAQALISYAQYGESNPFNNVLTDAEIDAITSDDLIKILHSLNSYKHTELYYGPLTAQAAATSLAALHKTPTMFAAYPAKKDFKRINTDANRVLFANYDMVQAEIYWIRNEGAYDAAQAPKIELFNNYFGTGGMSSVVFQTIRESKALAYSTGAVYSSPSKKEDQYYFMSYVGTQADKLNESIVSMNELLNIMPESEKAVIDAKENMRKSIETERITQDGILFSFLAAQRLGLDYDARKTTFESLDKLSFAQINAFHDQTLKGKPYTYCIVASDKRVSDKDLKQYGELIKPDMKLLFGY</sequence>
<comment type="cofactor">
    <cofactor evidence="1">
        <name>Zn(2+)</name>
        <dbReference type="ChEBI" id="CHEBI:29105"/>
    </cofactor>
</comment>
<feature type="domain" description="Peptidase M16 N-terminal" evidence="10">
    <location>
        <begin position="154"/>
        <end position="227"/>
    </location>
</feature>
<feature type="domain" description="Peptidase M16 C-terminal" evidence="11">
    <location>
        <begin position="778"/>
        <end position="869"/>
    </location>
</feature>
<evidence type="ECO:0000313" key="13">
    <source>
        <dbReference type="Proteomes" id="UP001597601"/>
    </source>
</evidence>
<dbReference type="EMBL" id="JBHUON010000005">
    <property type="protein sequence ID" value="MFD2864226.1"/>
    <property type="molecule type" value="Genomic_DNA"/>
</dbReference>
<evidence type="ECO:0000256" key="5">
    <source>
        <dbReference type="ARBA" id="ARBA00022801"/>
    </source>
</evidence>
<dbReference type="Pfam" id="PF00675">
    <property type="entry name" value="Peptidase_M16"/>
    <property type="match status" value="2"/>
</dbReference>
<feature type="domain" description="Peptidase M16 N-terminal" evidence="10">
    <location>
        <begin position="59"/>
        <end position="110"/>
    </location>
</feature>
<evidence type="ECO:0000256" key="3">
    <source>
        <dbReference type="ARBA" id="ARBA00022670"/>
    </source>
</evidence>
<feature type="signal peptide" evidence="9">
    <location>
        <begin position="1"/>
        <end position="21"/>
    </location>
</feature>
<dbReference type="InterPro" id="IPR011765">
    <property type="entry name" value="Pept_M16_N"/>
</dbReference>
<evidence type="ECO:0000256" key="6">
    <source>
        <dbReference type="ARBA" id="ARBA00022833"/>
    </source>
</evidence>
<evidence type="ECO:0000313" key="12">
    <source>
        <dbReference type="EMBL" id="MFD2864226.1"/>
    </source>
</evidence>
<dbReference type="InterPro" id="IPR050626">
    <property type="entry name" value="Peptidase_M16"/>
</dbReference>
<dbReference type="PROSITE" id="PS00143">
    <property type="entry name" value="INSULINASE"/>
    <property type="match status" value="1"/>
</dbReference>
<name>A0ABW5XN26_9SPHI</name>
<keyword evidence="7" id="KW-0482">Metalloprotease</keyword>
<accession>A0ABW5XN26</accession>
<dbReference type="PANTHER" id="PTHR43690">
    <property type="entry name" value="NARDILYSIN"/>
    <property type="match status" value="1"/>
</dbReference>
<keyword evidence="4" id="KW-0479">Metal-binding</keyword>
<keyword evidence="5" id="KW-0378">Hydrolase</keyword>
<evidence type="ECO:0000256" key="8">
    <source>
        <dbReference type="RuleBase" id="RU004447"/>
    </source>
</evidence>
<evidence type="ECO:0000256" key="4">
    <source>
        <dbReference type="ARBA" id="ARBA00022723"/>
    </source>
</evidence>
<dbReference type="RefSeq" id="WP_377124540.1">
    <property type="nucleotide sequence ID" value="NZ_JBHUON010000005.1"/>
</dbReference>
<keyword evidence="13" id="KW-1185">Reference proteome</keyword>
<feature type="chain" id="PRO_5046283119" evidence="9">
    <location>
        <begin position="22"/>
        <end position="978"/>
    </location>
</feature>
<evidence type="ECO:0000256" key="7">
    <source>
        <dbReference type="ARBA" id="ARBA00023049"/>
    </source>
</evidence>
<evidence type="ECO:0000259" key="11">
    <source>
        <dbReference type="Pfam" id="PF05193"/>
    </source>
</evidence>
<dbReference type="PANTHER" id="PTHR43690:SF17">
    <property type="entry name" value="PROTEIN YHJJ"/>
    <property type="match status" value="1"/>
</dbReference>
<keyword evidence="3" id="KW-0645">Protease</keyword>
<dbReference type="InterPro" id="IPR007863">
    <property type="entry name" value="Peptidase_M16_C"/>
</dbReference>
<evidence type="ECO:0000256" key="1">
    <source>
        <dbReference type="ARBA" id="ARBA00001947"/>
    </source>
</evidence>
<dbReference type="InterPro" id="IPR001431">
    <property type="entry name" value="Pept_M16_Zn_BS"/>
</dbReference>
<dbReference type="SUPFAM" id="SSF63411">
    <property type="entry name" value="LuxS/MPP-like metallohydrolase"/>
    <property type="match status" value="4"/>
</dbReference>
<proteinExistence type="inferred from homology"/>
<organism evidence="12 13">
    <name type="scientific">Mucilaginibacter antarcticus</name>
    <dbReference type="NCBI Taxonomy" id="1855725"/>
    <lineage>
        <taxon>Bacteria</taxon>
        <taxon>Pseudomonadati</taxon>
        <taxon>Bacteroidota</taxon>
        <taxon>Sphingobacteriia</taxon>
        <taxon>Sphingobacteriales</taxon>
        <taxon>Sphingobacteriaceae</taxon>
        <taxon>Mucilaginibacter</taxon>
    </lineage>
</organism>
<evidence type="ECO:0000259" key="10">
    <source>
        <dbReference type="Pfam" id="PF00675"/>
    </source>
</evidence>
<keyword evidence="6" id="KW-0862">Zinc</keyword>
<feature type="domain" description="Peptidase M16 C-terminal" evidence="11">
    <location>
        <begin position="262"/>
        <end position="433"/>
    </location>
</feature>
<dbReference type="Pfam" id="PF05193">
    <property type="entry name" value="Peptidase_M16_C"/>
    <property type="match status" value="2"/>
</dbReference>